<dbReference type="RefSeq" id="WP_084027502.1">
    <property type="nucleotide sequence ID" value="NZ_LZFO01000002.1"/>
</dbReference>
<keyword evidence="3" id="KW-0132">Cell division</keyword>
<keyword evidence="2" id="KW-0472">Membrane</keyword>
<keyword evidence="3" id="KW-0131">Cell cycle</keyword>
<name>A0A1E8F1N6_9CLOT</name>
<dbReference type="Proteomes" id="UP000175744">
    <property type="component" value="Unassembled WGS sequence"/>
</dbReference>
<dbReference type="AlphaFoldDB" id="A0A1E8F1N6"/>
<dbReference type="EMBL" id="LZFO01000002">
    <property type="protein sequence ID" value="OFI07546.1"/>
    <property type="molecule type" value="Genomic_DNA"/>
</dbReference>
<evidence type="ECO:0000256" key="1">
    <source>
        <dbReference type="SAM" id="Coils"/>
    </source>
</evidence>
<sequence>MILMEKNWVNGSTVLKPERYTQGKNKNNNNNRKRKKEKVYIKNKIKTIKNILLIFTVGIVLVSRYCIIYGMQKGLNNTKNEIECLNKENENLRVELVKYNNIQFVEENAVEKLKMVSPKRENAIYCDLDKNNFKKNLNKENSNKKNFLEVIKKAISAGVK</sequence>
<comment type="caution">
    <text evidence="3">The sequence shown here is derived from an EMBL/GenBank/DDBJ whole genome shotgun (WGS) entry which is preliminary data.</text>
</comment>
<keyword evidence="2" id="KW-1133">Transmembrane helix</keyword>
<keyword evidence="1" id="KW-0175">Coiled coil</keyword>
<feature type="transmembrane region" description="Helical" evidence="2">
    <location>
        <begin position="51"/>
        <end position="71"/>
    </location>
</feature>
<evidence type="ECO:0000313" key="3">
    <source>
        <dbReference type="EMBL" id="OFI07546.1"/>
    </source>
</evidence>
<dbReference type="PATRIC" id="fig|1121290.3.peg.153"/>
<feature type="coiled-coil region" evidence="1">
    <location>
        <begin position="75"/>
        <end position="102"/>
    </location>
</feature>
<evidence type="ECO:0000256" key="2">
    <source>
        <dbReference type="SAM" id="Phobius"/>
    </source>
</evidence>
<keyword evidence="2" id="KW-0812">Transmembrane</keyword>
<evidence type="ECO:0000313" key="4">
    <source>
        <dbReference type="Proteomes" id="UP000175744"/>
    </source>
</evidence>
<protein>
    <submittedName>
        <fullName evidence="3">Cell division protein FtsL</fullName>
    </submittedName>
</protein>
<keyword evidence="4" id="KW-1185">Reference proteome</keyword>
<proteinExistence type="predicted"/>
<gene>
    <name evidence="3" type="primary">ftsL</name>
    <name evidence="3" type="ORF">CLOACE_01500</name>
</gene>
<dbReference type="GO" id="GO:0051301">
    <property type="term" value="P:cell division"/>
    <property type="evidence" value="ECO:0007669"/>
    <property type="project" value="UniProtKB-KW"/>
</dbReference>
<organism evidence="3 4">
    <name type="scientific">Clostridium acetireducens DSM 10703</name>
    <dbReference type="NCBI Taxonomy" id="1121290"/>
    <lineage>
        <taxon>Bacteria</taxon>
        <taxon>Bacillati</taxon>
        <taxon>Bacillota</taxon>
        <taxon>Clostridia</taxon>
        <taxon>Eubacteriales</taxon>
        <taxon>Clostridiaceae</taxon>
        <taxon>Clostridium</taxon>
    </lineage>
</organism>
<reference evidence="3 4" key="1">
    <citation type="submission" date="2016-06" db="EMBL/GenBank/DDBJ databases">
        <title>Genome sequence of Clostridium acetireducens DSM 10703.</title>
        <authorList>
            <person name="Poehlein A."/>
            <person name="Fluechter S."/>
            <person name="Duerre P."/>
            <person name="Daniel R."/>
        </authorList>
    </citation>
    <scope>NUCLEOTIDE SEQUENCE [LARGE SCALE GENOMIC DNA]</scope>
    <source>
        <strain evidence="3 4">DSM 10703</strain>
    </source>
</reference>
<dbReference type="STRING" id="1121290.CLAOCE_01500"/>
<accession>A0A1E8F1N6</accession>